<evidence type="ECO:0000313" key="3">
    <source>
        <dbReference type="Proteomes" id="UP000553888"/>
    </source>
</evidence>
<feature type="compositionally biased region" description="Basic and acidic residues" evidence="1">
    <location>
        <begin position="430"/>
        <end position="454"/>
    </location>
</feature>
<feature type="compositionally biased region" description="Basic and acidic residues" evidence="1">
    <location>
        <begin position="384"/>
        <end position="400"/>
    </location>
</feature>
<dbReference type="AlphaFoldDB" id="A0A852YCU1"/>
<feature type="compositionally biased region" description="Gly residues" evidence="1">
    <location>
        <begin position="229"/>
        <end position="238"/>
    </location>
</feature>
<feature type="compositionally biased region" description="Basic and acidic residues" evidence="1">
    <location>
        <begin position="257"/>
        <end position="323"/>
    </location>
</feature>
<gene>
    <name evidence="2" type="ORF">BJ979_002969</name>
</gene>
<feature type="compositionally biased region" description="Basic and acidic residues" evidence="1">
    <location>
        <begin position="330"/>
        <end position="374"/>
    </location>
</feature>
<evidence type="ECO:0000313" key="2">
    <source>
        <dbReference type="EMBL" id="NYH00344.1"/>
    </source>
</evidence>
<organism evidence="2 3">
    <name type="scientific">Schumannella luteola</name>
    <dbReference type="NCBI Taxonomy" id="472059"/>
    <lineage>
        <taxon>Bacteria</taxon>
        <taxon>Bacillati</taxon>
        <taxon>Actinomycetota</taxon>
        <taxon>Actinomycetes</taxon>
        <taxon>Micrococcales</taxon>
        <taxon>Microbacteriaceae</taxon>
        <taxon>Schumannella</taxon>
    </lineage>
</organism>
<feature type="compositionally biased region" description="Basic and acidic residues" evidence="1">
    <location>
        <begin position="411"/>
        <end position="422"/>
    </location>
</feature>
<feature type="region of interest" description="Disordered" evidence="1">
    <location>
        <begin position="562"/>
        <end position="726"/>
    </location>
</feature>
<feature type="compositionally biased region" description="Basic and acidic residues" evidence="1">
    <location>
        <begin position="625"/>
        <end position="651"/>
    </location>
</feature>
<feature type="compositionally biased region" description="Basic residues" evidence="1">
    <location>
        <begin position="1"/>
        <end position="10"/>
    </location>
</feature>
<proteinExistence type="predicted"/>
<keyword evidence="3" id="KW-1185">Reference proteome</keyword>
<dbReference type="Proteomes" id="UP000553888">
    <property type="component" value="Unassembled WGS sequence"/>
</dbReference>
<feature type="region of interest" description="Disordered" evidence="1">
    <location>
        <begin position="1"/>
        <end position="53"/>
    </location>
</feature>
<feature type="compositionally biased region" description="Basic and acidic residues" evidence="1">
    <location>
        <begin position="158"/>
        <end position="193"/>
    </location>
</feature>
<reference evidence="2 3" key="1">
    <citation type="submission" date="2020-07" db="EMBL/GenBank/DDBJ databases">
        <title>Sequencing the genomes of 1000 actinobacteria strains.</title>
        <authorList>
            <person name="Klenk H.-P."/>
        </authorList>
    </citation>
    <scope>NUCLEOTIDE SEQUENCE [LARGE SCALE GENOMIC DNA]</scope>
    <source>
        <strain evidence="2 3">DSM 23141</strain>
    </source>
</reference>
<feature type="compositionally biased region" description="Basic and acidic residues" evidence="1">
    <location>
        <begin position="44"/>
        <end position="53"/>
    </location>
</feature>
<feature type="compositionally biased region" description="Basic and acidic residues" evidence="1">
    <location>
        <begin position="666"/>
        <end position="701"/>
    </location>
</feature>
<dbReference type="EMBL" id="JACBZY010000001">
    <property type="protein sequence ID" value="NYH00344.1"/>
    <property type="molecule type" value="Genomic_DNA"/>
</dbReference>
<feature type="compositionally biased region" description="Basic and acidic residues" evidence="1">
    <location>
        <begin position="712"/>
        <end position="722"/>
    </location>
</feature>
<feature type="region of interest" description="Disordered" evidence="1">
    <location>
        <begin position="149"/>
        <end position="454"/>
    </location>
</feature>
<sequence>MRQPAHPRLRRLPEVAEQQHAQPRRAVGGSHRERHARGVAGLDSSKRRPEHLPREIAEASVLAARDLVDARSRVCEPRIQPVGVGAVGGADQNPVGAADHRVAAADVIEVVVREHDEGEPVDAEIGQAVGEQLGVRAGVDERDLVVAAQQGGIALPDVAERDTPVGRAADSPRDRGAADAGHGRGAGDDEHPRGGAAHPSARASEHRDQRDHEDDRHQHRSQRAVEPGHAGGGQPGGEAGDRRDPRRGNPGEGAEQVTERRHDREQETCNETEHGRDRRRRFGQEVRGHTVERQDGLEQDQHGLAEQLRRERHRDGEREEARHPALQPSSERRREHEQPRCREHREHEAVAARETGVGDHEHEHRGAEHGEAAHRTPQGECQQDDARHHGRAHDTRLGCDERDESEQGDAGADHAHEPRGAEQCEQAEDERDHDGAVGARHGREMGERGDLHRILEPRIQLGGVADREPRQQLSAVARQARGRLAEARTQRVEHPVAAARPRHDDRIAAGEQQHCAVVAGLGRGGAGGRLQRRAERHRIEALREQHAVGVECRRRAALLDGDDMDARPPLAHGARGDETPTRGRLRGGDALQLGGSTVLIGERGCRRRERAGAQRDGDHDDDAGGDERMKRRGCRRENARAPIRDRPRLGRELAPPEQRRRCQQRRRGEPEHRRDHDGATGSESGRDDRRAPGRTADDRQPKVGGAHTPGVGEHRARGEPRSMDVTPRRAAVIRGAHTVTSGCSCSKVFSPMPLTSRRSSIEAKRPFC</sequence>
<protein>
    <submittedName>
        <fullName evidence="2">Uncharacterized protein</fullName>
    </submittedName>
</protein>
<evidence type="ECO:0000256" key="1">
    <source>
        <dbReference type="SAM" id="MobiDB-lite"/>
    </source>
</evidence>
<comment type="caution">
    <text evidence="2">The sequence shown here is derived from an EMBL/GenBank/DDBJ whole genome shotgun (WGS) entry which is preliminary data.</text>
</comment>
<name>A0A852YCU1_9MICO</name>
<feature type="compositionally biased region" description="Basic and acidic residues" evidence="1">
    <location>
        <begin position="203"/>
        <end position="217"/>
    </location>
</feature>
<accession>A0A852YCU1</accession>
<feature type="compositionally biased region" description="Basic and acidic residues" evidence="1">
    <location>
        <begin position="239"/>
        <end position="249"/>
    </location>
</feature>